<feature type="compositionally biased region" description="Gly residues" evidence="1">
    <location>
        <begin position="151"/>
        <end position="162"/>
    </location>
</feature>
<comment type="caution">
    <text evidence="2">The sequence shown here is derived from an EMBL/GenBank/DDBJ whole genome shotgun (WGS) entry which is preliminary data.</text>
</comment>
<reference evidence="2" key="1">
    <citation type="submission" date="2023-01" db="EMBL/GenBank/DDBJ databases">
        <title>Genome assembly of the deep-sea coral Lophelia pertusa.</title>
        <authorList>
            <person name="Herrera S."/>
            <person name="Cordes E."/>
        </authorList>
    </citation>
    <scope>NUCLEOTIDE SEQUENCE</scope>
    <source>
        <strain evidence="2">USNM1676648</strain>
        <tissue evidence="2">Polyp</tissue>
    </source>
</reference>
<feature type="compositionally biased region" description="Polar residues" evidence="1">
    <location>
        <begin position="121"/>
        <end position="131"/>
    </location>
</feature>
<organism evidence="2 3">
    <name type="scientific">Desmophyllum pertusum</name>
    <dbReference type="NCBI Taxonomy" id="174260"/>
    <lineage>
        <taxon>Eukaryota</taxon>
        <taxon>Metazoa</taxon>
        <taxon>Cnidaria</taxon>
        <taxon>Anthozoa</taxon>
        <taxon>Hexacorallia</taxon>
        <taxon>Scleractinia</taxon>
        <taxon>Caryophylliina</taxon>
        <taxon>Caryophylliidae</taxon>
        <taxon>Desmophyllum</taxon>
    </lineage>
</organism>
<name>A0A9W9YAN3_9CNID</name>
<proteinExistence type="predicted"/>
<accession>A0A9W9YAN3</accession>
<evidence type="ECO:0000313" key="2">
    <source>
        <dbReference type="EMBL" id="KAJ7330567.1"/>
    </source>
</evidence>
<dbReference type="AlphaFoldDB" id="A0A9W9YAN3"/>
<feature type="region of interest" description="Disordered" evidence="1">
    <location>
        <begin position="104"/>
        <end position="162"/>
    </location>
</feature>
<protein>
    <submittedName>
        <fullName evidence="2">Uncharacterized protein</fullName>
    </submittedName>
</protein>
<sequence>MLRHPMERTRILWMVSTPVKVFPGTHDKLGSYAARLANHETKEDEEVAREQPVMARPVMDDEHRLIRHYAKSLTDEPELTSPSTTQIARDLDRQEKRDLEDLIMSLENNNRALQGEDKQHSLSTAPESKGTQCDPCGGPGQRGLFTTAEGTPGGTRGGARGA</sequence>
<feature type="region of interest" description="Disordered" evidence="1">
    <location>
        <begin position="74"/>
        <end position="93"/>
    </location>
</feature>
<gene>
    <name evidence="2" type="ORF">OS493_022178</name>
</gene>
<evidence type="ECO:0000313" key="3">
    <source>
        <dbReference type="Proteomes" id="UP001163046"/>
    </source>
</evidence>
<evidence type="ECO:0000256" key="1">
    <source>
        <dbReference type="SAM" id="MobiDB-lite"/>
    </source>
</evidence>
<keyword evidence="3" id="KW-1185">Reference proteome</keyword>
<dbReference type="EMBL" id="MU827792">
    <property type="protein sequence ID" value="KAJ7330567.1"/>
    <property type="molecule type" value="Genomic_DNA"/>
</dbReference>
<dbReference type="Proteomes" id="UP001163046">
    <property type="component" value="Unassembled WGS sequence"/>
</dbReference>